<keyword evidence="8 9" id="KW-0472">Membrane</keyword>
<evidence type="ECO:0000256" key="8">
    <source>
        <dbReference type="ARBA" id="ARBA00023136"/>
    </source>
</evidence>
<dbReference type="GO" id="GO:0016887">
    <property type="term" value="F:ATP hydrolysis activity"/>
    <property type="evidence" value="ECO:0007669"/>
    <property type="project" value="InterPro"/>
</dbReference>
<dbReference type="GO" id="GO:0016020">
    <property type="term" value="C:membrane"/>
    <property type="evidence" value="ECO:0007669"/>
    <property type="project" value="UniProtKB-SubCell"/>
</dbReference>
<accession>A0A9P6U7G0</accession>
<dbReference type="AlphaFoldDB" id="A0A9P6U7G0"/>
<evidence type="ECO:0000256" key="4">
    <source>
        <dbReference type="ARBA" id="ARBA00022737"/>
    </source>
</evidence>
<dbReference type="FunFam" id="3.40.50.300:FF:000163">
    <property type="entry name" value="Multidrug resistance-associated protein member 4"/>
    <property type="match status" value="1"/>
</dbReference>
<keyword evidence="13" id="KW-1185">Reference proteome</keyword>
<evidence type="ECO:0000256" key="9">
    <source>
        <dbReference type="SAM" id="Phobius"/>
    </source>
</evidence>
<feature type="domain" description="ABC transmembrane type-1" evidence="11">
    <location>
        <begin position="1"/>
        <end position="263"/>
    </location>
</feature>
<feature type="transmembrane region" description="Helical" evidence="9">
    <location>
        <begin position="20"/>
        <end position="47"/>
    </location>
</feature>
<dbReference type="PROSITE" id="PS50929">
    <property type="entry name" value="ABC_TM1F"/>
    <property type="match status" value="1"/>
</dbReference>
<keyword evidence="6" id="KW-0067">ATP-binding</keyword>
<dbReference type="Proteomes" id="UP000726737">
    <property type="component" value="Unassembled WGS sequence"/>
</dbReference>
<evidence type="ECO:0000256" key="7">
    <source>
        <dbReference type="ARBA" id="ARBA00022989"/>
    </source>
</evidence>
<dbReference type="InterPro" id="IPR027417">
    <property type="entry name" value="P-loop_NTPase"/>
</dbReference>
<keyword evidence="7 9" id="KW-1133">Transmembrane helix</keyword>
<comment type="caution">
    <text evidence="12">The sequence shown here is derived from an EMBL/GenBank/DDBJ whole genome shotgun (WGS) entry which is preliminary data.</text>
</comment>
<dbReference type="OrthoDB" id="6500128at2759"/>
<comment type="subcellular location">
    <subcellularLocation>
        <location evidence="1">Membrane</location>
        <topology evidence="1">Multi-pass membrane protein</topology>
    </subcellularLocation>
</comment>
<dbReference type="InterPro" id="IPR050173">
    <property type="entry name" value="ABC_transporter_C-like"/>
</dbReference>
<evidence type="ECO:0000256" key="1">
    <source>
        <dbReference type="ARBA" id="ARBA00004141"/>
    </source>
</evidence>
<dbReference type="FunFam" id="1.20.1560.10:FF:000013">
    <property type="entry name" value="ABC transporter C family member 2"/>
    <property type="match status" value="1"/>
</dbReference>
<dbReference type="EMBL" id="JAAAJA010000063">
    <property type="protein sequence ID" value="KAG0263848.1"/>
    <property type="molecule type" value="Genomic_DNA"/>
</dbReference>
<dbReference type="Gene3D" id="1.20.1560.10">
    <property type="entry name" value="ABC transporter type 1, transmembrane domain"/>
    <property type="match status" value="1"/>
</dbReference>
<dbReference type="InterPro" id="IPR003593">
    <property type="entry name" value="AAA+_ATPase"/>
</dbReference>
<dbReference type="CDD" id="cd03244">
    <property type="entry name" value="ABCC_MRP_domain2"/>
    <property type="match status" value="1"/>
</dbReference>
<dbReference type="Gene3D" id="3.40.50.300">
    <property type="entry name" value="P-loop containing nucleotide triphosphate hydrolases"/>
    <property type="match status" value="1"/>
</dbReference>
<evidence type="ECO:0000259" key="11">
    <source>
        <dbReference type="PROSITE" id="PS50929"/>
    </source>
</evidence>
<evidence type="ECO:0000256" key="6">
    <source>
        <dbReference type="ARBA" id="ARBA00022840"/>
    </source>
</evidence>
<dbReference type="SMART" id="SM00382">
    <property type="entry name" value="AAA"/>
    <property type="match status" value="1"/>
</dbReference>
<evidence type="ECO:0000256" key="5">
    <source>
        <dbReference type="ARBA" id="ARBA00022741"/>
    </source>
</evidence>
<dbReference type="InterPro" id="IPR003439">
    <property type="entry name" value="ABC_transporter-like_ATP-bd"/>
</dbReference>
<dbReference type="SUPFAM" id="SSF52540">
    <property type="entry name" value="P-loop containing nucleoside triphosphate hydrolases"/>
    <property type="match status" value="1"/>
</dbReference>
<feature type="transmembrane region" description="Helical" evidence="9">
    <location>
        <begin position="119"/>
        <end position="138"/>
    </location>
</feature>
<dbReference type="PANTHER" id="PTHR24223">
    <property type="entry name" value="ATP-BINDING CASSETTE SUB-FAMILY C"/>
    <property type="match status" value="1"/>
</dbReference>
<evidence type="ECO:0000256" key="2">
    <source>
        <dbReference type="ARBA" id="ARBA00022448"/>
    </source>
</evidence>
<dbReference type="PROSITE" id="PS00211">
    <property type="entry name" value="ABC_TRANSPORTER_1"/>
    <property type="match status" value="1"/>
</dbReference>
<name>A0A9P6U7G0_9FUNG</name>
<evidence type="ECO:0000313" key="12">
    <source>
        <dbReference type="EMBL" id="KAG0263848.1"/>
    </source>
</evidence>
<gene>
    <name evidence="12" type="ORF">BG011_007936</name>
</gene>
<dbReference type="Pfam" id="PF00664">
    <property type="entry name" value="ABC_membrane"/>
    <property type="match status" value="1"/>
</dbReference>
<dbReference type="PROSITE" id="PS50893">
    <property type="entry name" value="ABC_TRANSPORTER_2"/>
    <property type="match status" value="1"/>
</dbReference>
<evidence type="ECO:0008006" key="14">
    <source>
        <dbReference type="Google" id="ProtNLM"/>
    </source>
</evidence>
<proteinExistence type="predicted"/>
<feature type="transmembrane region" description="Helical" evidence="9">
    <location>
        <begin position="206"/>
        <end position="228"/>
    </location>
</feature>
<keyword evidence="4" id="KW-0677">Repeat</keyword>
<evidence type="ECO:0000313" key="13">
    <source>
        <dbReference type="Proteomes" id="UP000726737"/>
    </source>
</evidence>
<sequence>MNVWLSFWSADRFKLSTWTYINVYISSGFVQLIVAIVGSFMMVLAVIKSSRLLHDRAFLSVLYAPMSFFDTTPMGRILNRFSKDIDTIDSTLMNAFNSFLITITGIISILVLSAIFLPWMIPFMVLLTLIYYYVAVFFQQTNRELKRLESLLRSHLYAYFSETLSGITTLKAYHQHGINKAIARNQHNLDRHNKAYYHNLMALRWITLRVFAVGHVLNFVAVILIIWARSSIDPATAGLVLSYLARLASEMSYSVQTFAQFESIMNSTERVLYYADSLEQEPPAHIPDHIPDPSWPSEGHVCFRDVSMRYRPELPLVLNSISFDIPAGEKVAVVGRTGAGKSSLIQALFRLVDLDSGSVTMDGIDTLTIGTADLRSKIAIIPQDPVLFQGTYRYNLDPLSRHSEQELWQALETSDMKTFVQQQEGGLDGFVAAQGENLSVGQRQLVCLSRALLAKSKVVVLDEATASVDLATDSLIQKAMRVDFADSTVITIAHRLNTVIDYHRALVMDQGRVAEYDTPRRLLKDPNSAFSRMVDETGGANATLLRTLAGC</sequence>
<dbReference type="Pfam" id="PF00005">
    <property type="entry name" value="ABC_tran"/>
    <property type="match status" value="1"/>
</dbReference>
<dbReference type="InterPro" id="IPR036640">
    <property type="entry name" value="ABC1_TM_sf"/>
</dbReference>
<organism evidence="12 13">
    <name type="scientific">Mortierella polycephala</name>
    <dbReference type="NCBI Taxonomy" id="41804"/>
    <lineage>
        <taxon>Eukaryota</taxon>
        <taxon>Fungi</taxon>
        <taxon>Fungi incertae sedis</taxon>
        <taxon>Mucoromycota</taxon>
        <taxon>Mortierellomycotina</taxon>
        <taxon>Mortierellomycetes</taxon>
        <taxon>Mortierellales</taxon>
        <taxon>Mortierellaceae</taxon>
        <taxon>Mortierella</taxon>
    </lineage>
</organism>
<dbReference type="SUPFAM" id="SSF90123">
    <property type="entry name" value="ABC transporter transmembrane region"/>
    <property type="match status" value="1"/>
</dbReference>
<keyword evidence="2" id="KW-0813">Transport</keyword>
<reference evidence="12" key="1">
    <citation type="journal article" date="2020" name="Fungal Divers.">
        <title>Resolving the Mortierellaceae phylogeny through synthesis of multi-gene phylogenetics and phylogenomics.</title>
        <authorList>
            <person name="Vandepol N."/>
            <person name="Liber J."/>
            <person name="Desiro A."/>
            <person name="Na H."/>
            <person name="Kennedy M."/>
            <person name="Barry K."/>
            <person name="Grigoriev I.V."/>
            <person name="Miller A.N."/>
            <person name="O'Donnell K."/>
            <person name="Stajich J.E."/>
            <person name="Bonito G."/>
        </authorList>
    </citation>
    <scope>NUCLEOTIDE SEQUENCE</scope>
    <source>
        <strain evidence="12">KOD948</strain>
    </source>
</reference>
<feature type="domain" description="ABC transporter" evidence="10">
    <location>
        <begin position="301"/>
        <end position="535"/>
    </location>
</feature>
<dbReference type="GO" id="GO:0005524">
    <property type="term" value="F:ATP binding"/>
    <property type="evidence" value="ECO:0007669"/>
    <property type="project" value="UniProtKB-KW"/>
</dbReference>
<keyword evidence="3 9" id="KW-0812">Transmembrane</keyword>
<dbReference type="InterPro" id="IPR017871">
    <property type="entry name" value="ABC_transporter-like_CS"/>
</dbReference>
<dbReference type="GO" id="GO:0140359">
    <property type="term" value="F:ABC-type transporter activity"/>
    <property type="evidence" value="ECO:0007669"/>
    <property type="project" value="InterPro"/>
</dbReference>
<dbReference type="InterPro" id="IPR011527">
    <property type="entry name" value="ABC1_TM_dom"/>
</dbReference>
<dbReference type="CDD" id="cd18606">
    <property type="entry name" value="ABC_6TM_YOR1_D2_like"/>
    <property type="match status" value="1"/>
</dbReference>
<keyword evidence="5" id="KW-0547">Nucleotide-binding</keyword>
<feature type="transmembrane region" description="Helical" evidence="9">
    <location>
        <begin position="92"/>
        <end position="113"/>
    </location>
</feature>
<evidence type="ECO:0000259" key="10">
    <source>
        <dbReference type="PROSITE" id="PS50893"/>
    </source>
</evidence>
<evidence type="ECO:0000256" key="3">
    <source>
        <dbReference type="ARBA" id="ARBA00022692"/>
    </source>
</evidence>
<protein>
    <recommendedName>
        <fullName evidence="14">P-loop containing nucleoside triphosphate hydrolase protein</fullName>
    </recommendedName>
</protein>